<evidence type="ECO:0008006" key="6">
    <source>
        <dbReference type="Google" id="ProtNLM"/>
    </source>
</evidence>
<dbReference type="PANTHER" id="PTHR19303:SF71">
    <property type="entry name" value="ZINC FINGER PHD-TYPE DOMAIN-CONTAINING PROTEIN"/>
    <property type="match status" value="1"/>
</dbReference>
<feature type="domain" description="Brinker DNA-binding" evidence="3">
    <location>
        <begin position="1"/>
        <end position="43"/>
    </location>
</feature>
<reference evidence="5" key="1">
    <citation type="submission" date="2011-10" db="EMBL/GenBank/DDBJ databases">
        <authorList>
            <consortium name="Soft-shell Turtle Genome Consortium"/>
        </authorList>
    </citation>
    <scope>NUCLEOTIDE SEQUENCE [LARGE SCALE GENOMIC DNA]</scope>
    <source>
        <strain evidence="5">Daiwa-1</strain>
    </source>
</reference>
<accession>K7FLM3</accession>
<dbReference type="EMBL" id="AGCU01102523">
    <property type="status" value="NOT_ANNOTATED_CDS"/>
    <property type="molecule type" value="Genomic_DNA"/>
</dbReference>
<feature type="region of interest" description="Disordered" evidence="1">
    <location>
        <begin position="39"/>
        <end position="59"/>
    </location>
</feature>
<dbReference type="InterPro" id="IPR018586">
    <property type="entry name" value="Brinker_DNA-bd"/>
</dbReference>
<dbReference type="GO" id="GO:0005634">
    <property type="term" value="C:nucleus"/>
    <property type="evidence" value="ECO:0007669"/>
    <property type="project" value="TreeGrafter"/>
</dbReference>
<keyword evidence="5" id="KW-1185">Reference proteome</keyword>
<feature type="domain" description="DDE-1" evidence="2">
    <location>
        <begin position="196"/>
        <end position="358"/>
    </location>
</feature>
<dbReference type="eggNOG" id="KOG3105">
    <property type="taxonomic scope" value="Eukaryota"/>
</dbReference>
<evidence type="ECO:0000259" key="2">
    <source>
        <dbReference type="Pfam" id="PF03184"/>
    </source>
</evidence>
<protein>
    <recommendedName>
        <fullName evidence="6">HTH CENPB-type domain-containing protein</fullName>
    </recommendedName>
</protein>
<dbReference type="Pfam" id="PF09607">
    <property type="entry name" value="BrkDBD"/>
    <property type="match status" value="1"/>
</dbReference>
<dbReference type="Proteomes" id="UP000007267">
    <property type="component" value="Unassembled WGS sequence"/>
</dbReference>
<organism evidence="4 5">
    <name type="scientific">Pelodiscus sinensis</name>
    <name type="common">Chinese softshell turtle</name>
    <name type="synonym">Trionyx sinensis</name>
    <dbReference type="NCBI Taxonomy" id="13735"/>
    <lineage>
        <taxon>Eukaryota</taxon>
        <taxon>Metazoa</taxon>
        <taxon>Chordata</taxon>
        <taxon>Craniata</taxon>
        <taxon>Vertebrata</taxon>
        <taxon>Euteleostomi</taxon>
        <taxon>Archelosauria</taxon>
        <taxon>Testudinata</taxon>
        <taxon>Testudines</taxon>
        <taxon>Cryptodira</taxon>
        <taxon>Trionychia</taxon>
        <taxon>Trionychidae</taxon>
        <taxon>Pelodiscus</taxon>
    </lineage>
</organism>
<dbReference type="InterPro" id="IPR004875">
    <property type="entry name" value="DDE_SF_endonuclease_dom"/>
</dbReference>
<evidence type="ECO:0000313" key="4">
    <source>
        <dbReference type="Ensembl" id="ENSPSIP00000008933.1"/>
    </source>
</evidence>
<dbReference type="Gene3D" id="1.10.10.60">
    <property type="entry name" value="Homeodomain-like"/>
    <property type="match status" value="1"/>
</dbReference>
<name>K7FLM3_PELSI</name>
<sequence>RKSYTADFKLSIVTYAKENGNRAAGKRFSVNEKSVHEWRKEEAETEKLNPHKRARRGKKAKWQNLEVKLGERDSQRVVLMVAIKLKARLMAMEMKINDFHGGSGNWVYKFMRRNNLSVRARTSVGQWLPDEWEKKMDDFKDFVHKEINQVGLKPNNVIKMDEVPTSFNIPAIWSVVATGVKTVSVATISHECTCFTVILVCMAGGEKLKPMVIFKRVTMPFDISVVCHKKSWVNQVMKTWTESCFQARKGGFFNPKSLLLSYALAAHKETSVQKHIDAMGAHIAIIPGGLTCKLQPLDVAVNHPLKCFNREEWENWMTNGEHTFTLAGRQHHATDVEVCKWVLATWERLTPATIRNGFCKCEI</sequence>
<feature type="compositionally biased region" description="Basic residues" evidence="1">
    <location>
        <begin position="50"/>
        <end position="59"/>
    </location>
</feature>
<evidence type="ECO:0000256" key="1">
    <source>
        <dbReference type="SAM" id="MobiDB-lite"/>
    </source>
</evidence>
<dbReference type="HOGENOM" id="CLU_033137_3_0_1"/>
<evidence type="ECO:0000259" key="3">
    <source>
        <dbReference type="Pfam" id="PF09607"/>
    </source>
</evidence>
<dbReference type="AlphaFoldDB" id="K7FLM3"/>
<feature type="compositionally biased region" description="Basic and acidic residues" evidence="1">
    <location>
        <begin position="39"/>
        <end position="49"/>
    </location>
</feature>
<reference evidence="4" key="4">
    <citation type="submission" date="2025-09" db="UniProtKB">
        <authorList>
            <consortium name="Ensembl"/>
        </authorList>
    </citation>
    <scope>IDENTIFICATION</scope>
</reference>
<dbReference type="GeneTree" id="ENSGT00940000163759"/>
<reference evidence="4" key="3">
    <citation type="submission" date="2025-08" db="UniProtKB">
        <authorList>
            <consortium name="Ensembl"/>
        </authorList>
    </citation>
    <scope>IDENTIFICATION</scope>
</reference>
<evidence type="ECO:0000313" key="5">
    <source>
        <dbReference type="Proteomes" id="UP000007267"/>
    </source>
</evidence>
<dbReference type="GO" id="GO:0003677">
    <property type="term" value="F:DNA binding"/>
    <property type="evidence" value="ECO:0007669"/>
    <property type="project" value="TreeGrafter"/>
</dbReference>
<dbReference type="InterPro" id="IPR050863">
    <property type="entry name" value="CenT-Element_Derived"/>
</dbReference>
<proteinExistence type="predicted"/>
<dbReference type="Pfam" id="PF03184">
    <property type="entry name" value="DDE_1"/>
    <property type="match status" value="1"/>
</dbReference>
<dbReference type="Ensembl" id="ENSPSIT00000008979.1">
    <property type="protein sequence ID" value="ENSPSIP00000008933.1"/>
    <property type="gene ID" value="ENSPSIG00000008149.1"/>
</dbReference>
<dbReference type="PANTHER" id="PTHR19303">
    <property type="entry name" value="TRANSPOSON"/>
    <property type="match status" value="1"/>
</dbReference>
<reference evidence="5" key="2">
    <citation type="journal article" date="2013" name="Nat. Genet.">
        <title>The draft genomes of soft-shell turtle and green sea turtle yield insights into the development and evolution of the turtle-specific body plan.</title>
        <authorList>
            <person name="Wang Z."/>
            <person name="Pascual-Anaya J."/>
            <person name="Zadissa A."/>
            <person name="Li W."/>
            <person name="Niimura Y."/>
            <person name="Huang Z."/>
            <person name="Li C."/>
            <person name="White S."/>
            <person name="Xiong Z."/>
            <person name="Fang D."/>
            <person name="Wang B."/>
            <person name="Ming Y."/>
            <person name="Chen Y."/>
            <person name="Zheng Y."/>
            <person name="Kuraku S."/>
            <person name="Pignatelli M."/>
            <person name="Herrero J."/>
            <person name="Beal K."/>
            <person name="Nozawa M."/>
            <person name="Li Q."/>
            <person name="Wang J."/>
            <person name="Zhang H."/>
            <person name="Yu L."/>
            <person name="Shigenobu S."/>
            <person name="Wang J."/>
            <person name="Liu J."/>
            <person name="Flicek P."/>
            <person name="Searle S."/>
            <person name="Wang J."/>
            <person name="Kuratani S."/>
            <person name="Yin Y."/>
            <person name="Aken B."/>
            <person name="Zhang G."/>
            <person name="Irie N."/>
        </authorList>
    </citation>
    <scope>NUCLEOTIDE SEQUENCE [LARGE SCALE GENOMIC DNA]</scope>
    <source>
        <strain evidence="5">Daiwa-1</strain>
    </source>
</reference>